<evidence type="ECO:0000313" key="5">
    <source>
        <dbReference type="ZFIN" id="ZDB-GENE-141216-132"/>
    </source>
</evidence>
<dbReference type="SUPFAM" id="SSF46689">
    <property type="entry name" value="Homeodomain-like"/>
    <property type="match status" value="1"/>
</dbReference>
<dbReference type="KEGG" id="dre:103908774"/>
<gene>
    <name evidence="2 4 5" type="primary">si:ch211-276i12.9</name>
</gene>
<reference evidence="4" key="5">
    <citation type="submission" date="2025-04" db="UniProtKB">
        <authorList>
            <consortium name="RefSeq"/>
        </authorList>
    </citation>
    <scope>IDENTIFICATION</scope>
    <source>
        <strain evidence="4">Tuebingen</strain>
    </source>
</reference>
<dbReference type="OMA" id="CHRQRID"/>
<dbReference type="SMR" id="A0A0R4IC20"/>
<dbReference type="PhylomeDB" id="A0A0R4IC20"/>
<dbReference type="OrthoDB" id="10045182at2759"/>
<dbReference type="STRING" id="7955.ENSDARP00000132120"/>
<evidence type="ECO:0000313" key="3">
    <source>
        <dbReference type="Proteomes" id="UP000000437"/>
    </source>
</evidence>
<dbReference type="EMBL" id="CR383676">
    <property type="status" value="NOT_ANNOTATED_CDS"/>
    <property type="molecule type" value="Genomic_DNA"/>
</dbReference>
<accession>A0A0R4IC20</accession>
<evidence type="ECO:0000313" key="4">
    <source>
        <dbReference type="RefSeq" id="NP_001373575.1"/>
    </source>
</evidence>
<keyword evidence="6" id="KW-1267">Proteomics identification</keyword>
<dbReference type="AGR" id="ZFIN:ZDB-GENE-141216-132"/>
<dbReference type="AlphaFoldDB" id="A0A0R4IC20"/>
<dbReference type="Bgee" id="ENSDARG00000079150">
    <property type="expression patterns" value="Expressed in testis and 27 other cell types or tissues"/>
</dbReference>
<evidence type="ECO:0000313" key="2">
    <source>
        <dbReference type="Ensembl" id="ENSDARP00000132120"/>
    </source>
</evidence>
<dbReference type="Pfam" id="PF13384">
    <property type="entry name" value="HTH_23"/>
    <property type="match status" value="1"/>
</dbReference>
<dbReference type="PaxDb" id="7955-ENSDARP00000092275"/>
<dbReference type="GeneTree" id="ENSGT00940000172217"/>
<dbReference type="RefSeq" id="NP_001373575.1">
    <property type="nucleotide sequence ID" value="NM_001386646.1"/>
</dbReference>
<evidence type="ECO:0000256" key="1">
    <source>
        <dbReference type="SAM" id="MobiDB-lite"/>
    </source>
</evidence>
<organism evidence="2">
    <name type="scientific">Danio rerio</name>
    <name type="common">Zebrafish</name>
    <name type="synonym">Brachydanio rerio</name>
    <dbReference type="NCBI Taxonomy" id="7955"/>
    <lineage>
        <taxon>Eukaryota</taxon>
        <taxon>Metazoa</taxon>
        <taxon>Chordata</taxon>
        <taxon>Craniata</taxon>
        <taxon>Vertebrata</taxon>
        <taxon>Euteleostomi</taxon>
        <taxon>Actinopterygii</taxon>
        <taxon>Neopterygii</taxon>
        <taxon>Teleostei</taxon>
        <taxon>Ostariophysi</taxon>
        <taxon>Cypriniformes</taxon>
        <taxon>Danionidae</taxon>
        <taxon>Danioninae</taxon>
        <taxon>Danio</taxon>
    </lineage>
</organism>
<protein>
    <submittedName>
        <fullName evidence="2">Si:ch211-276i12.9</fullName>
    </submittedName>
    <submittedName>
        <fullName evidence="4">Uncharacterized protein LOC103908774</fullName>
    </submittedName>
</protein>
<accession>A0A8M3AS92</accession>
<dbReference type="GeneID" id="103908774"/>
<dbReference type="InterPro" id="IPR009057">
    <property type="entry name" value="Homeodomain-like_sf"/>
</dbReference>
<reference evidence="2" key="3">
    <citation type="submission" date="2015-11" db="UniProtKB">
        <authorList>
            <consortium name="Ensembl"/>
        </authorList>
    </citation>
    <scope>IDENTIFICATION</scope>
    <source>
        <strain evidence="2">Tuebingen</strain>
    </source>
</reference>
<dbReference type="InterPro" id="IPR036388">
    <property type="entry name" value="WH-like_DNA-bd_sf"/>
</dbReference>
<dbReference type="ZFIN" id="ZDB-GENE-141216-132">
    <property type="gene designation" value="si:ch211-276i12.9"/>
</dbReference>
<feature type="compositionally biased region" description="Basic and acidic residues" evidence="1">
    <location>
        <begin position="119"/>
        <end position="138"/>
    </location>
</feature>
<name>A0A0R4IC20_DANRE</name>
<reference evidence="4" key="2">
    <citation type="journal article" date="2015" name="Nat. Commun.">
        <title>RFX transcription factors are essential for hearing in mice.</title>
        <authorList>
            <person name="Elkon R."/>
            <person name="Milon B."/>
            <person name="Morrison L."/>
            <person name="Shah M."/>
            <person name="Vijayakumar S."/>
            <person name="Racherla M."/>
            <person name="Leitch C.C."/>
            <person name="Silipino L."/>
            <person name="Hadi S."/>
            <person name="Weiss-Gayet M."/>
            <person name="Barras E."/>
            <person name="Schmid C.D."/>
            <person name="Ait-Lounis A."/>
            <person name="Barnes A."/>
            <person name="Song Y."/>
            <person name="Eisenman D.J."/>
            <person name="Eliyahu E."/>
            <person name="Frolenkov G.I."/>
            <person name="Strome S.E."/>
            <person name="Durand B."/>
            <person name="Zaghloul N.A."/>
            <person name="Jones S.M."/>
            <person name="Reith W."/>
            <person name="Hertzano R."/>
        </authorList>
    </citation>
    <scope>NUCLEOTIDE SEQUENCE</scope>
    <source>
        <strain evidence="4">Tuebingen</strain>
    </source>
</reference>
<keyword evidence="3" id="KW-1185">Reference proteome</keyword>
<feature type="region of interest" description="Disordered" evidence="1">
    <location>
        <begin position="94"/>
        <end position="167"/>
    </location>
</feature>
<proteinExistence type="evidence at protein level"/>
<reference evidence="4" key="4">
    <citation type="journal article" date="2016" name="BMC Genomics">
        <title>Gene evolution and gene expression after whole genome duplication in fish: the PhyloFish database.</title>
        <authorList>
            <person name="Pasquier J."/>
            <person name="Cabau C."/>
            <person name="Nguyen T."/>
            <person name="Jouanno E."/>
            <person name="Severac D."/>
            <person name="Braasch I."/>
            <person name="Journot L."/>
            <person name="Pontarotti P."/>
            <person name="Klopp C."/>
            <person name="Postlethwait J.H."/>
            <person name="Guiguen Y."/>
            <person name="Bobe J."/>
        </authorList>
    </citation>
    <scope>NUCLEOTIDE SEQUENCE</scope>
    <source>
        <strain evidence="4">Tuebingen</strain>
    </source>
</reference>
<evidence type="ECO:0007829" key="6">
    <source>
        <dbReference type="PeptideAtlas" id="A0A0R4IC20"/>
    </source>
</evidence>
<dbReference type="Ensembl" id="ENSDART00000167016.2">
    <property type="protein sequence ID" value="ENSDARP00000132120.1"/>
    <property type="gene ID" value="ENSDARG00000079150.4"/>
</dbReference>
<dbReference type="Proteomes" id="UP000000437">
    <property type="component" value="Chromosome 14"/>
</dbReference>
<reference evidence="2 3" key="1">
    <citation type="journal article" date="2013" name="Nature">
        <title>The zebrafish reference genome sequence and its relationship to the human genome.</title>
        <authorList>
            <consortium name="Genome Reference Consortium Zebrafish"/>
            <person name="Howe K."/>
            <person name="Clark M.D."/>
            <person name="Torroja C.F."/>
            <person name="Torrance J."/>
            <person name="Berthelot C."/>
            <person name="Muffato M."/>
            <person name="Collins J.E."/>
            <person name="Humphray S."/>
            <person name="McLaren K."/>
            <person name="Matthews L."/>
            <person name="McLaren S."/>
            <person name="Sealy I."/>
            <person name="Caccamo M."/>
            <person name="Churcher C."/>
            <person name="Scott C."/>
            <person name="Barrett J.C."/>
            <person name="Koch R."/>
            <person name="Rauch G.J."/>
            <person name="White S."/>
            <person name="Chow W."/>
            <person name="Kilian B."/>
            <person name="Quintais L.T."/>
            <person name="Guerra-Assuncao J.A."/>
            <person name="Zhou Y."/>
            <person name="Gu Y."/>
            <person name="Yen J."/>
            <person name="Vogel J.H."/>
            <person name="Eyre T."/>
            <person name="Redmond S."/>
            <person name="Banerjee R."/>
            <person name="Chi J."/>
            <person name="Fu B."/>
            <person name="Langley E."/>
            <person name="Maguire S.F."/>
            <person name="Laird G.K."/>
            <person name="Lloyd D."/>
            <person name="Kenyon E."/>
            <person name="Donaldson S."/>
            <person name="Sehra H."/>
            <person name="Almeida-King J."/>
            <person name="Loveland J."/>
            <person name="Trevanion S."/>
            <person name="Jones M."/>
            <person name="Quail M."/>
            <person name="Willey D."/>
            <person name="Hunt A."/>
            <person name="Burton J."/>
            <person name="Sims S."/>
            <person name="McLay K."/>
            <person name="Plumb B."/>
            <person name="Davis J."/>
            <person name="Clee C."/>
            <person name="Oliver K."/>
            <person name="Clark R."/>
            <person name="Riddle C."/>
            <person name="Elliot D."/>
            <person name="Eliott D."/>
            <person name="Threadgold G."/>
            <person name="Harden G."/>
            <person name="Ware D."/>
            <person name="Begum S."/>
            <person name="Mortimore B."/>
            <person name="Mortimer B."/>
            <person name="Kerry G."/>
            <person name="Heath P."/>
            <person name="Phillimore B."/>
            <person name="Tracey A."/>
            <person name="Corby N."/>
            <person name="Dunn M."/>
            <person name="Johnson C."/>
            <person name="Wood J."/>
            <person name="Clark S."/>
            <person name="Pelan S."/>
            <person name="Griffiths G."/>
            <person name="Smith M."/>
            <person name="Glithero R."/>
            <person name="Howden P."/>
            <person name="Barker N."/>
            <person name="Lloyd C."/>
            <person name="Stevens C."/>
            <person name="Harley J."/>
            <person name="Holt K."/>
            <person name="Panagiotidis G."/>
            <person name="Lovell J."/>
            <person name="Beasley H."/>
            <person name="Henderson C."/>
            <person name="Gordon D."/>
            <person name="Auger K."/>
            <person name="Wright D."/>
            <person name="Collins J."/>
            <person name="Raisen C."/>
            <person name="Dyer L."/>
            <person name="Leung K."/>
            <person name="Robertson L."/>
            <person name="Ambridge K."/>
            <person name="Leongamornlert D."/>
            <person name="McGuire S."/>
            <person name="Gilderthorp R."/>
            <person name="Griffiths C."/>
            <person name="Manthravadi D."/>
            <person name="Nichol S."/>
            <person name="Barker G."/>
            <person name="Whitehead S."/>
            <person name="Kay M."/>
            <person name="Brown J."/>
            <person name="Murnane C."/>
            <person name="Gray E."/>
            <person name="Humphries M."/>
            <person name="Sycamore N."/>
            <person name="Barker D."/>
            <person name="Saunders D."/>
            <person name="Wallis J."/>
            <person name="Babbage A."/>
            <person name="Hammond S."/>
            <person name="Mashreghi-Mohammadi M."/>
            <person name="Barr L."/>
            <person name="Martin S."/>
            <person name="Wray P."/>
            <person name="Ellington A."/>
            <person name="Matthews N."/>
            <person name="Ellwood M."/>
            <person name="Woodmansey R."/>
            <person name="Clark G."/>
            <person name="Cooper J."/>
            <person name="Cooper J."/>
            <person name="Tromans A."/>
            <person name="Grafham D."/>
            <person name="Skuce C."/>
            <person name="Pandian R."/>
            <person name="Andrews R."/>
            <person name="Harrison E."/>
            <person name="Kimberley A."/>
            <person name="Garnett J."/>
            <person name="Fosker N."/>
            <person name="Hall R."/>
            <person name="Garner P."/>
            <person name="Kelly D."/>
            <person name="Bird C."/>
            <person name="Palmer S."/>
            <person name="Gehring I."/>
            <person name="Berger A."/>
            <person name="Dooley C.M."/>
            <person name="Ersan-Urun Z."/>
            <person name="Eser C."/>
            <person name="Geiger H."/>
            <person name="Geisler M."/>
            <person name="Karotki L."/>
            <person name="Kirn A."/>
            <person name="Konantz J."/>
            <person name="Konantz M."/>
            <person name="Oberlander M."/>
            <person name="Rudolph-Geiger S."/>
            <person name="Teucke M."/>
            <person name="Lanz C."/>
            <person name="Raddatz G."/>
            <person name="Osoegawa K."/>
            <person name="Zhu B."/>
            <person name="Rapp A."/>
            <person name="Widaa S."/>
            <person name="Langford C."/>
            <person name="Yang F."/>
            <person name="Schuster S.C."/>
            <person name="Carter N.P."/>
            <person name="Harrow J."/>
            <person name="Ning Z."/>
            <person name="Herrero J."/>
            <person name="Searle S.M."/>
            <person name="Enright A."/>
            <person name="Geisler R."/>
            <person name="Plasterk R.H."/>
            <person name="Lee C."/>
            <person name="Westerfield M."/>
            <person name="de Jong P.J."/>
            <person name="Zon L.I."/>
            <person name="Postlethwait J.H."/>
            <person name="Nusslein-Volhard C."/>
            <person name="Hubbard T.J."/>
            <person name="Roest Crollius H."/>
            <person name="Rogers J."/>
            <person name="Stemple D.L."/>
        </authorList>
    </citation>
    <scope>NUCLEOTIDE SEQUENCE [LARGE SCALE GENOMIC DNA]</scope>
    <source>
        <strain evidence="2 3">Tuebingen</strain>
    </source>
</reference>
<dbReference type="eggNOG" id="ENOG502RZ4M">
    <property type="taxonomic scope" value="Eukaryota"/>
</dbReference>
<dbReference type="Gene3D" id="1.10.10.10">
    <property type="entry name" value="Winged helix-like DNA-binding domain superfamily/Winged helix DNA-binding domain"/>
    <property type="match status" value="1"/>
</dbReference>
<sequence length="167" mass="18522">MGQKGDLSDFQRGMIVGARQAGLSVSDTAELLGLSRTTVSRVYREWSLKDKTTTGRQECGRKSLVDDRGQRRMARLVQADKKATITQLTARYNQGTQRSISERTTRRALKQMGFSKQKTTPESKAKPDDVPVNKEQKSKAPVPAEAPKLNDTPSGWRQDDSEATPLA</sequence>